<keyword evidence="2" id="KW-0547">Nucleotide-binding</keyword>
<dbReference type="Gene3D" id="3.40.50.300">
    <property type="entry name" value="P-loop containing nucleotide triphosphate hydrolases"/>
    <property type="match status" value="1"/>
</dbReference>
<accession>A0A410WYM3</accession>
<dbReference type="SUPFAM" id="SSF52540">
    <property type="entry name" value="P-loop containing nucleoside triphosphate hydrolases"/>
    <property type="match status" value="1"/>
</dbReference>
<reference evidence="3 4" key="1">
    <citation type="submission" date="2018-01" db="EMBL/GenBank/DDBJ databases">
        <title>The whole genome sequencing and assembly of Paenibacillus chitinolyticus KCCM 41400 strain.</title>
        <authorList>
            <person name="Kim J.-Y."/>
            <person name="Park M.-K."/>
            <person name="Lee Y.-J."/>
            <person name="Yi H."/>
            <person name="Bahn Y.-S."/>
            <person name="Kim J.F."/>
            <person name="Lee D.-W."/>
        </authorList>
    </citation>
    <scope>NUCLEOTIDE SEQUENCE [LARGE SCALE GENOMIC DNA]</scope>
    <source>
        <strain evidence="3 4">KCCM 41400</strain>
    </source>
</reference>
<dbReference type="AlphaFoldDB" id="A0A410WYM3"/>
<dbReference type="GeneID" id="95376675"/>
<gene>
    <name evidence="2" type="ORF">M5X16_11635</name>
    <name evidence="3" type="ORF">PC41400_17930</name>
</gene>
<keyword evidence="5" id="KW-1185">Reference proteome</keyword>
<dbReference type="KEGG" id="pchi:PC41400_17930"/>
<sequence>MELLYIWVDHYNGLFERQGFNFGGPFRFHYNADTLALTVKPNNHHIPGFFSPESVDEDLAYISNVTAIVGQNGAGKSSLLDLIKRQISSGRVLQDTIIAVKDTEGNYALYYPLGMELTVKRSGEVPEFKRKPYIIESSKIPAKIGNGSRTRIGSIPDLQAMTSVYFSNIFDLRGEQTPKDVVNLSTNHLLSDVKENSQYLQTHEVAVYRCREIERQLHLLNMRYHLDVNLPFAEPETLAINFTYEDLDELPNSSSELSELFERMEYEVSAGTLQERLLLTFVNHIFVEICNMDLDHHVTEHIKIYNIAHGKTWSDRVISWLETVRIKLGKGKGINAVKRIIEGTVKLYRYLDLEIRNGKFTLDNQGLRMPVSESDTFESFFGLYARSLATHEYALYDWRDLSSGEQALLGMYARFNTLMKRDVIKHDHILIMIDEGELYFHPEWQKSLLLHLLQFFTGLFRSEERRRSVQIVITSNSPFIVSDLPASNIIFLRKTGALSQVVDGLDDHKQTFASNIHTLLAHSFFMENGLIGEFAKSKINAVIELLVHGKTSEIKANKERIEKTIHLIGEPVIKAKLISMLNDRIAVHFLNIEDQINDLQRQIDELRGASK</sequence>
<dbReference type="GO" id="GO:0016887">
    <property type="term" value="F:ATP hydrolysis activity"/>
    <property type="evidence" value="ECO:0007669"/>
    <property type="project" value="InterPro"/>
</dbReference>
<evidence type="ECO:0000313" key="5">
    <source>
        <dbReference type="Proteomes" id="UP001527202"/>
    </source>
</evidence>
<dbReference type="RefSeq" id="WP_053228631.1">
    <property type="nucleotide sequence ID" value="NZ_CP026520.1"/>
</dbReference>
<organism evidence="3 4">
    <name type="scientific">Paenibacillus chitinolyticus</name>
    <dbReference type="NCBI Taxonomy" id="79263"/>
    <lineage>
        <taxon>Bacteria</taxon>
        <taxon>Bacillati</taxon>
        <taxon>Bacillota</taxon>
        <taxon>Bacilli</taxon>
        <taxon>Bacillales</taxon>
        <taxon>Paenibacillaceae</taxon>
        <taxon>Paenibacillus</taxon>
    </lineage>
</organism>
<dbReference type="InterPro" id="IPR003959">
    <property type="entry name" value="ATPase_AAA_core"/>
</dbReference>
<evidence type="ECO:0000313" key="2">
    <source>
        <dbReference type="EMBL" id="MCY9596423.1"/>
    </source>
</evidence>
<dbReference type="Pfam" id="PF13304">
    <property type="entry name" value="AAA_21"/>
    <property type="match status" value="1"/>
</dbReference>
<protein>
    <submittedName>
        <fullName evidence="2">ATP-binding protein</fullName>
    </submittedName>
</protein>
<evidence type="ECO:0000259" key="1">
    <source>
        <dbReference type="Pfam" id="PF13304"/>
    </source>
</evidence>
<evidence type="ECO:0000313" key="3">
    <source>
        <dbReference type="EMBL" id="QAV19440.1"/>
    </source>
</evidence>
<name>A0A410WYM3_9BACL</name>
<dbReference type="InterPro" id="IPR027417">
    <property type="entry name" value="P-loop_NTPase"/>
</dbReference>
<dbReference type="GO" id="GO:0006302">
    <property type="term" value="P:double-strand break repair"/>
    <property type="evidence" value="ECO:0007669"/>
    <property type="project" value="TreeGrafter"/>
</dbReference>
<reference evidence="2 5" key="2">
    <citation type="submission" date="2022-05" db="EMBL/GenBank/DDBJ databases">
        <title>Genome Sequencing of Bee-Associated Microbes.</title>
        <authorList>
            <person name="Dunlap C."/>
        </authorList>
    </citation>
    <scope>NUCLEOTIDE SEQUENCE [LARGE SCALE GENOMIC DNA]</scope>
    <source>
        <strain evidence="2 5">NRRL B-23120</strain>
    </source>
</reference>
<evidence type="ECO:0000313" key="4">
    <source>
        <dbReference type="Proteomes" id="UP000288943"/>
    </source>
</evidence>
<keyword evidence="2" id="KW-0067">ATP-binding</keyword>
<dbReference type="GO" id="GO:0000731">
    <property type="term" value="P:DNA synthesis involved in DNA repair"/>
    <property type="evidence" value="ECO:0007669"/>
    <property type="project" value="TreeGrafter"/>
</dbReference>
<dbReference type="GO" id="GO:0005524">
    <property type="term" value="F:ATP binding"/>
    <property type="evidence" value="ECO:0007669"/>
    <property type="project" value="UniProtKB-KW"/>
</dbReference>
<feature type="domain" description="ATPase AAA-type core" evidence="1">
    <location>
        <begin position="397"/>
        <end position="482"/>
    </location>
</feature>
<proteinExistence type="predicted"/>
<dbReference type="EMBL" id="JAMDMJ010000013">
    <property type="protein sequence ID" value="MCY9596423.1"/>
    <property type="molecule type" value="Genomic_DNA"/>
</dbReference>
<dbReference type="OrthoDB" id="9801813at2"/>
<dbReference type="PANTHER" id="PTHR32182:SF23">
    <property type="entry name" value="ATP BINDING PROTEIN"/>
    <property type="match status" value="1"/>
</dbReference>
<dbReference type="Proteomes" id="UP000288943">
    <property type="component" value="Chromosome"/>
</dbReference>
<dbReference type="Proteomes" id="UP001527202">
    <property type="component" value="Unassembled WGS sequence"/>
</dbReference>
<dbReference type="EMBL" id="CP026520">
    <property type="protein sequence ID" value="QAV19440.1"/>
    <property type="molecule type" value="Genomic_DNA"/>
</dbReference>
<dbReference type="PANTHER" id="PTHR32182">
    <property type="entry name" value="DNA REPLICATION AND REPAIR PROTEIN RECF"/>
    <property type="match status" value="1"/>
</dbReference>